<evidence type="ECO:0008006" key="5">
    <source>
        <dbReference type="Google" id="ProtNLM"/>
    </source>
</evidence>
<evidence type="ECO:0000313" key="4">
    <source>
        <dbReference type="Proteomes" id="UP000177982"/>
    </source>
</evidence>
<comment type="caution">
    <text evidence="3">The sequence shown here is derived from an EMBL/GenBank/DDBJ whole genome shotgun (WGS) entry which is preliminary data.</text>
</comment>
<dbReference type="EMBL" id="MHQO01000082">
    <property type="protein sequence ID" value="OHA04353.1"/>
    <property type="molecule type" value="Genomic_DNA"/>
</dbReference>
<gene>
    <name evidence="3" type="ORF">A2934_04285</name>
</gene>
<feature type="transmembrane region" description="Helical" evidence="1">
    <location>
        <begin position="48"/>
        <end position="69"/>
    </location>
</feature>
<feature type="transmembrane region" description="Helical" evidence="1">
    <location>
        <begin position="81"/>
        <end position="102"/>
    </location>
</feature>
<feature type="chain" id="PRO_5009583493" description="TrbC/VIRB2 family protein" evidence="2">
    <location>
        <begin position="25"/>
        <end position="115"/>
    </location>
</feature>
<name>A0A1G2KY17_9BACT</name>
<reference evidence="3 4" key="1">
    <citation type="journal article" date="2016" name="Nat. Commun.">
        <title>Thousands of microbial genomes shed light on interconnected biogeochemical processes in an aquifer system.</title>
        <authorList>
            <person name="Anantharaman K."/>
            <person name="Brown C.T."/>
            <person name="Hug L.A."/>
            <person name="Sharon I."/>
            <person name="Castelle C.J."/>
            <person name="Probst A.J."/>
            <person name="Thomas B.C."/>
            <person name="Singh A."/>
            <person name="Wilkins M.J."/>
            <person name="Karaoz U."/>
            <person name="Brodie E.L."/>
            <person name="Williams K.H."/>
            <person name="Hubbard S.S."/>
            <person name="Banfield J.F."/>
        </authorList>
    </citation>
    <scope>NUCLEOTIDE SEQUENCE [LARGE SCALE GENOMIC DNA]</scope>
</reference>
<evidence type="ECO:0000313" key="3">
    <source>
        <dbReference type="EMBL" id="OHA04353.1"/>
    </source>
</evidence>
<keyword evidence="1" id="KW-0812">Transmembrane</keyword>
<accession>A0A1G2KY17</accession>
<organism evidence="3 4">
    <name type="scientific">Candidatus Sungbacteria bacterium RIFCSPLOWO2_01_FULL_47_10</name>
    <dbReference type="NCBI Taxonomy" id="1802276"/>
    <lineage>
        <taxon>Bacteria</taxon>
        <taxon>Candidatus Sungiibacteriota</taxon>
    </lineage>
</organism>
<protein>
    <recommendedName>
        <fullName evidence="5">TrbC/VIRB2 family protein</fullName>
    </recommendedName>
</protein>
<keyword evidence="1" id="KW-1133">Transmembrane helix</keyword>
<feature type="signal peptide" evidence="2">
    <location>
        <begin position="1"/>
        <end position="24"/>
    </location>
</feature>
<evidence type="ECO:0000256" key="2">
    <source>
        <dbReference type="SAM" id="SignalP"/>
    </source>
</evidence>
<proteinExistence type="predicted"/>
<keyword evidence="1" id="KW-0472">Membrane</keyword>
<dbReference type="AlphaFoldDB" id="A0A1G2KY17"/>
<evidence type="ECO:0000256" key="1">
    <source>
        <dbReference type="SAM" id="Phobius"/>
    </source>
</evidence>
<keyword evidence="2" id="KW-0732">Signal</keyword>
<dbReference type="InterPro" id="IPR043993">
    <property type="entry name" value="T4SS_pilin"/>
</dbReference>
<dbReference type="Proteomes" id="UP000177982">
    <property type="component" value="Unassembled WGS sequence"/>
</dbReference>
<sequence>MKKKLLANIAATTVIAAAPLAAFAAVLPTSCDELLVFISDTVAKTLAAFIGAISIVILLVAAFQFLTAGGDAEKVKTARTTITWAVVGLAVALLSFNIRGIVETFLGDTIPTTCA</sequence>
<dbReference type="Pfam" id="PF18895">
    <property type="entry name" value="T4SS_pilin"/>
    <property type="match status" value="1"/>
</dbReference>